<feature type="compositionally biased region" description="Basic and acidic residues" evidence="4">
    <location>
        <begin position="145"/>
        <end position="154"/>
    </location>
</feature>
<feature type="domain" description="ABC transporter" evidence="5">
    <location>
        <begin position="183"/>
        <end position="499"/>
    </location>
</feature>
<dbReference type="PROSITE" id="PS50893">
    <property type="entry name" value="ABC_TRANSPORTER_2"/>
    <property type="match status" value="1"/>
</dbReference>
<protein>
    <recommendedName>
        <fullName evidence="5">ABC transporter domain-containing protein</fullName>
    </recommendedName>
</protein>
<feature type="compositionally biased region" description="Low complexity" evidence="4">
    <location>
        <begin position="102"/>
        <end position="121"/>
    </location>
</feature>
<dbReference type="PANTHER" id="PTHR19211:SF129">
    <property type="entry name" value="ABC TRANSPORTER ATP-BINDING PROTEIN"/>
    <property type="match status" value="1"/>
</dbReference>
<evidence type="ECO:0000256" key="2">
    <source>
        <dbReference type="ARBA" id="ARBA00022741"/>
    </source>
</evidence>
<evidence type="ECO:0000256" key="3">
    <source>
        <dbReference type="ARBA" id="ARBA00022840"/>
    </source>
</evidence>
<keyword evidence="7" id="KW-1185">Reference proteome</keyword>
<evidence type="ECO:0000313" key="7">
    <source>
        <dbReference type="Proteomes" id="UP001212841"/>
    </source>
</evidence>
<dbReference type="InterPro" id="IPR003593">
    <property type="entry name" value="AAA+_ATPase"/>
</dbReference>
<proteinExistence type="predicted"/>
<feature type="compositionally biased region" description="Low complexity" evidence="4">
    <location>
        <begin position="128"/>
        <end position="137"/>
    </location>
</feature>
<dbReference type="GO" id="GO:0005524">
    <property type="term" value="F:ATP binding"/>
    <property type="evidence" value="ECO:0007669"/>
    <property type="project" value="UniProtKB-KW"/>
</dbReference>
<evidence type="ECO:0000259" key="5">
    <source>
        <dbReference type="PROSITE" id="PS50893"/>
    </source>
</evidence>
<dbReference type="InterPro" id="IPR027417">
    <property type="entry name" value="P-loop_NTPase"/>
</dbReference>
<keyword evidence="3" id="KW-0067">ATP-binding</keyword>
<keyword evidence="1" id="KW-0677">Repeat</keyword>
<organism evidence="6 7">
    <name type="scientific">Rhizophlyctis rosea</name>
    <dbReference type="NCBI Taxonomy" id="64517"/>
    <lineage>
        <taxon>Eukaryota</taxon>
        <taxon>Fungi</taxon>
        <taxon>Fungi incertae sedis</taxon>
        <taxon>Chytridiomycota</taxon>
        <taxon>Chytridiomycota incertae sedis</taxon>
        <taxon>Chytridiomycetes</taxon>
        <taxon>Rhizophlyctidales</taxon>
        <taxon>Rhizophlyctidaceae</taxon>
        <taxon>Rhizophlyctis</taxon>
    </lineage>
</organism>
<dbReference type="EMBL" id="JADGJD010002047">
    <property type="protein sequence ID" value="KAJ3035443.1"/>
    <property type="molecule type" value="Genomic_DNA"/>
</dbReference>
<comment type="caution">
    <text evidence="6">The sequence shown here is derived from an EMBL/GenBank/DDBJ whole genome shotgun (WGS) entry which is preliminary data.</text>
</comment>
<dbReference type="Pfam" id="PF12848">
    <property type="entry name" value="ABC_tran_Xtn"/>
    <property type="match status" value="1"/>
</dbReference>
<feature type="region of interest" description="Disordered" evidence="4">
    <location>
        <begin position="71"/>
        <end position="158"/>
    </location>
</feature>
<evidence type="ECO:0000256" key="1">
    <source>
        <dbReference type="ARBA" id="ARBA00022737"/>
    </source>
</evidence>
<dbReference type="Gene3D" id="3.40.50.300">
    <property type="entry name" value="P-loop containing nucleotide triphosphate hydrolases"/>
    <property type="match status" value="1"/>
</dbReference>
<dbReference type="Proteomes" id="UP001212841">
    <property type="component" value="Unassembled WGS sequence"/>
</dbReference>
<reference evidence="6" key="1">
    <citation type="submission" date="2020-05" db="EMBL/GenBank/DDBJ databases">
        <title>Phylogenomic resolution of chytrid fungi.</title>
        <authorList>
            <person name="Stajich J.E."/>
            <person name="Amses K."/>
            <person name="Simmons R."/>
            <person name="Seto K."/>
            <person name="Myers J."/>
            <person name="Bonds A."/>
            <person name="Quandt C.A."/>
            <person name="Barry K."/>
            <person name="Liu P."/>
            <person name="Grigoriev I."/>
            <person name="Longcore J.E."/>
            <person name="James T.Y."/>
        </authorList>
    </citation>
    <scope>NUCLEOTIDE SEQUENCE</scope>
    <source>
        <strain evidence="6">JEL0318</strain>
    </source>
</reference>
<dbReference type="InterPro" id="IPR050611">
    <property type="entry name" value="ABCF"/>
</dbReference>
<sequence>MTQSYAQLILASIPFSTTLTDETVEYLTGALEDAESLSEVREVASEFLSDAGLSESELNELFAKVEKLSLGGDGVASNSTHETNVNDGPRRLEGAGSRSAVQSTKPTASSSSSSPPQASPSIEPKQKSPPSSATSKSSSRRTKTKQTDKSKESALELEEPVITAITQTSRFHTDTVETLSNDVDLKGVQLAVNDKDLLIDAELRLFASVHYGLIGRNGVGKSTLLKAIGHGMLIGFPKNIRVLYVEQLEDVDAGQTVLATVLGADRSSVKAEEEVSVLEEALATGDENKICSVVRTIQLSRLMEKKEHAHQVAVKRSGARGAEARKVLIAAEKELADYQSTCATTPTKEDLTTSTTIASDMLNTLHTYLDQISAPSSTSKALRILSGLGFPEEWREGPLERLSGGWRIRVALAQALFVEPDVLLVDEPTNHLDLPAILWLQEYLKGLSSTVVVVSHDRRFLNSVVSEIIVLRKQKLEYHDGNYDEYVAHVEDERKHMEKMKENEDRKRTHIEKSIQEGIRKAKKSGDDKKLGMVASRQKVSVSWFCLDGVWERSRDVGMVGAC</sequence>
<dbReference type="InterPro" id="IPR032781">
    <property type="entry name" value="ABC_tran_Xtn"/>
</dbReference>
<dbReference type="PANTHER" id="PTHR19211">
    <property type="entry name" value="ATP-BINDING TRANSPORT PROTEIN-RELATED"/>
    <property type="match status" value="1"/>
</dbReference>
<dbReference type="CDD" id="cd03221">
    <property type="entry name" value="ABCF_EF-3"/>
    <property type="match status" value="1"/>
</dbReference>
<dbReference type="AlphaFoldDB" id="A0AAD5S1K7"/>
<dbReference type="SMART" id="SM00382">
    <property type="entry name" value="AAA"/>
    <property type="match status" value="1"/>
</dbReference>
<dbReference type="SUPFAM" id="SSF52540">
    <property type="entry name" value="P-loop containing nucleoside triphosphate hydrolases"/>
    <property type="match status" value="1"/>
</dbReference>
<dbReference type="InterPro" id="IPR003439">
    <property type="entry name" value="ABC_transporter-like_ATP-bd"/>
</dbReference>
<keyword evidence="2" id="KW-0547">Nucleotide-binding</keyword>
<dbReference type="FunFam" id="3.40.50.300:FF:000011">
    <property type="entry name" value="Putative ABC transporter ATP-binding component"/>
    <property type="match status" value="1"/>
</dbReference>
<evidence type="ECO:0000313" key="6">
    <source>
        <dbReference type="EMBL" id="KAJ3035443.1"/>
    </source>
</evidence>
<evidence type="ECO:0000256" key="4">
    <source>
        <dbReference type="SAM" id="MobiDB-lite"/>
    </source>
</evidence>
<feature type="compositionally biased region" description="Polar residues" evidence="4">
    <location>
        <begin position="76"/>
        <end position="86"/>
    </location>
</feature>
<dbReference type="GO" id="GO:0016887">
    <property type="term" value="F:ATP hydrolysis activity"/>
    <property type="evidence" value="ECO:0007669"/>
    <property type="project" value="InterPro"/>
</dbReference>
<gene>
    <name evidence="6" type="ORF">HK097_004204</name>
</gene>
<dbReference type="Pfam" id="PF00005">
    <property type="entry name" value="ABC_tran"/>
    <property type="match status" value="1"/>
</dbReference>
<accession>A0AAD5S1K7</accession>
<name>A0AAD5S1K7_9FUNG</name>